<name>A0A5C1HUD4_9SPHI</name>
<dbReference type="Proteomes" id="UP000251402">
    <property type="component" value="Chromosome"/>
</dbReference>
<dbReference type="AlphaFoldDB" id="A0A5C1HUD4"/>
<evidence type="ECO:0000313" key="2">
    <source>
        <dbReference type="EMBL" id="QEM09285.1"/>
    </source>
</evidence>
<dbReference type="EMBL" id="CP043450">
    <property type="protein sequence ID" value="QEM09285.1"/>
    <property type="molecule type" value="Genomic_DNA"/>
</dbReference>
<sequence length="164" mass="18437">MPFGIDNIMKSDISSCNNAAQLKRLIDKYFDTIKGEYHLEQKPLKSNKDNAETIEHKVWDREPEPATLSGLALALGFNSRQEFQDHVQHGRFSQAIKQGILRVEASYEAHLHQNTTGAMFALKSMGWSEKHEQASTNTETENTLKVEIVNSGPPPADSEKDVKL</sequence>
<proteinExistence type="predicted"/>
<reference evidence="2" key="1">
    <citation type="submission" date="2019-08" db="EMBL/GenBank/DDBJ databases">
        <title>Comparative genome analysis confer to the adaptation heavy metal polluted environment.</title>
        <authorList>
            <person name="Li Y."/>
        </authorList>
    </citation>
    <scope>NUCLEOTIDE SEQUENCE [LARGE SCALE GENOMIC DNA]</scope>
    <source>
        <strain evidence="2">P1</strain>
    </source>
</reference>
<feature type="region of interest" description="Disordered" evidence="1">
    <location>
        <begin position="132"/>
        <end position="164"/>
    </location>
</feature>
<accession>A0A5C1HUD4</accession>
<dbReference type="Gene3D" id="1.10.132.80">
    <property type="match status" value="1"/>
</dbReference>
<dbReference type="OrthoDB" id="1263230at2"/>
<keyword evidence="3" id="KW-1185">Reference proteome</keyword>
<gene>
    <name evidence="2" type="ORF">DEO27_004405</name>
</gene>
<dbReference type="KEGG" id="mrub:DEO27_004405"/>
<feature type="compositionally biased region" description="Polar residues" evidence="1">
    <location>
        <begin position="134"/>
        <end position="143"/>
    </location>
</feature>
<evidence type="ECO:0000313" key="3">
    <source>
        <dbReference type="Proteomes" id="UP000251402"/>
    </source>
</evidence>
<evidence type="ECO:0000256" key="1">
    <source>
        <dbReference type="SAM" id="MobiDB-lite"/>
    </source>
</evidence>
<organism evidence="2 3">
    <name type="scientific">Mucilaginibacter rubeus</name>
    <dbReference type="NCBI Taxonomy" id="2027860"/>
    <lineage>
        <taxon>Bacteria</taxon>
        <taxon>Pseudomonadati</taxon>
        <taxon>Bacteroidota</taxon>
        <taxon>Sphingobacteriia</taxon>
        <taxon>Sphingobacteriales</taxon>
        <taxon>Sphingobacteriaceae</taxon>
        <taxon>Mucilaginibacter</taxon>
    </lineage>
</organism>
<protein>
    <submittedName>
        <fullName evidence="2">Uncharacterized protein</fullName>
    </submittedName>
</protein>